<protein>
    <submittedName>
        <fullName evidence="1">Uncharacterized protein</fullName>
    </submittedName>
</protein>
<name>A0A098EDQ9_9ZZZZ</name>
<evidence type="ECO:0000313" key="1">
    <source>
        <dbReference type="EMBL" id="CEG13641.1"/>
    </source>
</evidence>
<dbReference type="Pfam" id="PF08843">
    <property type="entry name" value="AbiEii"/>
    <property type="match status" value="1"/>
</dbReference>
<organism evidence="1">
    <name type="scientific">groundwater metagenome</name>
    <dbReference type="NCBI Taxonomy" id="717931"/>
    <lineage>
        <taxon>unclassified sequences</taxon>
        <taxon>metagenomes</taxon>
        <taxon>ecological metagenomes</taxon>
    </lineage>
</organism>
<dbReference type="InterPro" id="IPR014942">
    <property type="entry name" value="AbiEii"/>
</dbReference>
<accession>A0A098EDQ9</accession>
<dbReference type="AlphaFoldDB" id="A0A098EDQ9"/>
<dbReference type="EMBL" id="CCXY01000377">
    <property type="protein sequence ID" value="CEG13641.1"/>
    <property type="molecule type" value="Genomic_DNA"/>
</dbReference>
<proteinExistence type="predicted"/>
<reference evidence="1" key="1">
    <citation type="submission" date="2014-09" db="EMBL/GenBank/DDBJ databases">
        <authorList>
            <person name="Probst J Alexander"/>
        </authorList>
    </citation>
    <scope>NUCLEOTIDE SEQUENCE</scope>
</reference>
<sequence>MSKFCLFIYCHNSKGSFLVIPLHPVEKNNFILDKIIWEDFEQLHLKVNSVKMTFFRFPHKLNNFIDFEDIIKIPDLLDLAAMKAYALGGRAKWKDYVDIYFLMKDHFNVGEISNRANELFDGFFNEKLFREQLSYFEDVDYTESIEFIGKEIPEDEIKDFLIKSATIPF</sequence>
<gene>
    <name evidence="1" type="ORF">MSIBF_A4380003</name>
</gene>